<name>A0A484KGB7_9ASTE</name>
<reference evidence="1 2" key="1">
    <citation type="submission" date="2018-04" db="EMBL/GenBank/DDBJ databases">
        <authorList>
            <person name="Vogel A."/>
        </authorList>
    </citation>
    <scope>NUCLEOTIDE SEQUENCE [LARGE SCALE GENOMIC DNA]</scope>
</reference>
<keyword evidence="2" id="KW-1185">Reference proteome</keyword>
<protein>
    <submittedName>
        <fullName evidence="1">Uncharacterized protein</fullName>
    </submittedName>
</protein>
<proteinExistence type="predicted"/>
<organism evidence="1 2">
    <name type="scientific">Cuscuta campestris</name>
    <dbReference type="NCBI Taxonomy" id="132261"/>
    <lineage>
        <taxon>Eukaryota</taxon>
        <taxon>Viridiplantae</taxon>
        <taxon>Streptophyta</taxon>
        <taxon>Embryophyta</taxon>
        <taxon>Tracheophyta</taxon>
        <taxon>Spermatophyta</taxon>
        <taxon>Magnoliopsida</taxon>
        <taxon>eudicotyledons</taxon>
        <taxon>Gunneridae</taxon>
        <taxon>Pentapetalae</taxon>
        <taxon>asterids</taxon>
        <taxon>lamiids</taxon>
        <taxon>Solanales</taxon>
        <taxon>Convolvulaceae</taxon>
        <taxon>Cuscuteae</taxon>
        <taxon>Cuscuta</taxon>
        <taxon>Cuscuta subgen. Grammica</taxon>
        <taxon>Cuscuta sect. Cleistogrammica</taxon>
    </lineage>
</organism>
<sequence length="90" mass="10522">MMIVIINTLRLRKKGTHDDVKHTQFMAGPGEHFSKEAYLAGSISLKKHTLPETLPEAKKHRCCRNLYPSKSSRFASIAHRNRRRPYLRHR</sequence>
<gene>
    <name evidence="1" type="ORF">CCAM_LOCUS5714</name>
</gene>
<dbReference type="EMBL" id="OOIL02000347">
    <property type="protein sequence ID" value="VFQ63938.1"/>
    <property type="molecule type" value="Genomic_DNA"/>
</dbReference>
<accession>A0A484KGB7</accession>
<dbReference type="Proteomes" id="UP000595140">
    <property type="component" value="Unassembled WGS sequence"/>
</dbReference>
<evidence type="ECO:0000313" key="2">
    <source>
        <dbReference type="Proteomes" id="UP000595140"/>
    </source>
</evidence>
<evidence type="ECO:0000313" key="1">
    <source>
        <dbReference type="EMBL" id="VFQ63938.1"/>
    </source>
</evidence>
<dbReference type="AlphaFoldDB" id="A0A484KGB7"/>